<dbReference type="EMBL" id="VSSQ01017494">
    <property type="protein sequence ID" value="MPM59864.1"/>
    <property type="molecule type" value="Genomic_DNA"/>
</dbReference>
<comment type="caution">
    <text evidence="1">The sequence shown here is derived from an EMBL/GenBank/DDBJ whole genome shotgun (WGS) entry which is preliminary data.</text>
</comment>
<proteinExistence type="predicted"/>
<organism evidence="1">
    <name type="scientific">bioreactor metagenome</name>
    <dbReference type="NCBI Taxonomy" id="1076179"/>
    <lineage>
        <taxon>unclassified sequences</taxon>
        <taxon>metagenomes</taxon>
        <taxon>ecological metagenomes</taxon>
    </lineage>
</organism>
<gene>
    <name evidence="1" type="ORF">SDC9_106710</name>
</gene>
<dbReference type="AlphaFoldDB" id="A0A645BDS7"/>
<protein>
    <submittedName>
        <fullName evidence="1">Uncharacterized protein</fullName>
    </submittedName>
</protein>
<reference evidence="1" key="1">
    <citation type="submission" date="2019-08" db="EMBL/GenBank/DDBJ databases">
        <authorList>
            <person name="Kucharzyk K."/>
            <person name="Murdoch R.W."/>
            <person name="Higgins S."/>
            <person name="Loffler F."/>
        </authorList>
    </citation>
    <scope>NUCLEOTIDE SEQUENCE</scope>
</reference>
<evidence type="ECO:0000313" key="1">
    <source>
        <dbReference type="EMBL" id="MPM59864.1"/>
    </source>
</evidence>
<name>A0A645BDS7_9ZZZZ</name>
<accession>A0A645BDS7</accession>
<sequence length="85" mass="9575">MGRAVLTPGTRPVPETLAGRLILLMDRVVWLSMQPGFYSQFAQRPEKSGHFLFLMFCESICASNRASAQTDSHSPRKLICMLYLV</sequence>